<dbReference type="PIRSF" id="PIRSF001773">
    <property type="entry name" value="COX10"/>
    <property type="match status" value="1"/>
</dbReference>
<evidence type="ECO:0000256" key="5">
    <source>
        <dbReference type="ARBA" id="ARBA00022692"/>
    </source>
</evidence>
<dbReference type="EMBL" id="PTQR01000100">
    <property type="protein sequence ID" value="TKX20178.1"/>
    <property type="molecule type" value="Genomic_DNA"/>
</dbReference>
<dbReference type="PANTHER" id="PTHR43448">
    <property type="entry name" value="PROTOHEME IX FARNESYLTRANSFERASE, MITOCHONDRIAL"/>
    <property type="match status" value="1"/>
</dbReference>
<dbReference type="AlphaFoldDB" id="A0A4U7APT4"/>
<evidence type="ECO:0000256" key="1">
    <source>
        <dbReference type="ARBA" id="ARBA00004013"/>
    </source>
</evidence>
<keyword evidence="7 14" id="KW-1133">Transmembrane helix</keyword>
<evidence type="ECO:0000313" key="15">
    <source>
        <dbReference type="EMBL" id="TKX20178.1"/>
    </source>
</evidence>
<comment type="subcellular location">
    <subcellularLocation>
        <location evidence="2">Mitochondrion membrane</location>
        <topology evidence="2">Multi-pass membrane protein</topology>
    </subcellularLocation>
</comment>
<reference evidence="15 16" key="1">
    <citation type="submission" date="2018-02" db="EMBL/GenBank/DDBJ databases">
        <title>Draft genome sequences of Elsinoe sp., causing black scab on jojoba.</title>
        <authorList>
            <person name="Stodart B."/>
            <person name="Jeffress S."/>
            <person name="Ash G."/>
            <person name="Arun Chinnappa K."/>
        </authorList>
    </citation>
    <scope>NUCLEOTIDE SEQUENCE [LARGE SCALE GENOMIC DNA]</scope>
    <source>
        <strain evidence="15 16">Hillstone_2</strain>
    </source>
</reference>
<evidence type="ECO:0000256" key="13">
    <source>
        <dbReference type="SAM" id="MobiDB-lite"/>
    </source>
</evidence>
<evidence type="ECO:0000256" key="11">
    <source>
        <dbReference type="ARBA" id="ARBA00030253"/>
    </source>
</evidence>
<dbReference type="EC" id="2.5.1.-" evidence="12"/>
<evidence type="ECO:0000256" key="12">
    <source>
        <dbReference type="PIRNR" id="PIRNR001773"/>
    </source>
</evidence>
<dbReference type="InterPro" id="IPR016315">
    <property type="entry name" value="Protohaem_IX_farnesylTrfase_mt"/>
</dbReference>
<evidence type="ECO:0000256" key="10">
    <source>
        <dbReference type="ARBA" id="ARBA00023136"/>
    </source>
</evidence>
<feature type="transmembrane region" description="Helical" evidence="14">
    <location>
        <begin position="363"/>
        <end position="382"/>
    </location>
</feature>
<comment type="similarity">
    <text evidence="12">Belongs to the ubiA prenyltransferase family.</text>
</comment>
<organism evidence="15 16">
    <name type="scientific">Elsinoe australis</name>
    <dbReference type="NCBI Taxonomy" id="40998"/>
    <lineage>
        <taxon>Eukaryota</taxon>
        <taxon>Fungi</taxon>
        <taxon>Dikarya</taxon>
        <taxon>Ascomycota</taxon>
        <taxon>Pezizomycotina</taxon>
        <taxon>Dothideomycetes</taxon>
        <taxon>Dothideomycetidae</taxon>
        <taxon>Myriangiales</taxon>
        <taxon>Elsinoaceae</taxon>
        <taxon>Elsinoe</taxon>
    </lineage>
</organism>
<dbReference type="FunFam" id="1.10.357.140:FF:000004">
    <property type="entry name" value="Protoheme IX farnesyltransferase, mitochondrial"/>
    <property type="match status" value="1"/>
</dbReference>
<keyword evidence="4 12" id="KW-0808">Transferase</keyword>
<keyword evidence="9 12" id="KW-0350">Heme biosynthesis</keyword>
<keyword evidence="8 12" id="KW-0496">Mitochondrion</keyword>
<feature type="transmembrane region" description="Helical" evidence="14">
    <location>
        <begin position="208"/>
        <end position="230"/>
    </location>
</feature>
<keyword evidence="10 12" id="KW-0472">Membrane</keyword>
<feature type="transmembrane region" description="Helical" evidence="14">
    <location>
        <begin position="278"/>
        <end position="295"/>
    </location>
</feature>
<gene>
    <name evidence="15" type="ORF">C1H76_7679</name>
</gene>
<dbReference type="GO" id="GO:0008495">
    <property type="term" value="F:protoheme IX farnesyltransferase activity"/>
    <property type="evidence" value="ECO:0007669"/>
    <property type="project" value="InterPro"/>
</dbReference>
<dbReference type="InterPro" id="IPR000537">
    <property type="entry name" value="UbiA_prenyltransferase"/>
</dbReference>
<name>A0A4U7APT4_9PEZI</name>
<protein>
    <recommendedName>
        <fullName evidence="3 12">Protoheme IX farnesyltransferase, mitochondrial</fullName>
        <ecNumber evidence="12">2.5.1.-</ecNumber>
    </recommendedName>
    <alternativeName>
        <fullName evidence="11 12">Heme O synthase</fullName>
    </alternativeName>
</protein>
<dbReference type="HAMAP" id="MF_00154">
    <property type="entry name" value="CyoE_CtaB"/>
    <property type="match status" value="1"/>
</dbReference>
<proteinExistence type="inferred from homology"/>
<comment type="function">
    <text evidence="1 12">Converts protoheme IX and farnesyl diphosphate to heme O.</text>
</comment>
<keyword evidence="6" id="KW-0809">Transit peptide</keyword>
<evidence type="ECO:0000256" key="8">
    <source>
        <dbReference type="ARBA" id="ARBA00023128"/>
    </source>
</evidence>
<feature type="transmembrane region" description="Helical" evidence="14">
    <location>
        <begin position="251"/>
        <end position="272"/>
    </location>
</feature>
<dbReference type="InterPro" id="IPR044878">
    <property type="entry name" value="UbiA_sf"/>
</dbReference>
<dbReference type="Proteomes" id="UP000308133">
    <property type="component" value="Unassembled WGS sequence"/>
</dbReference>
<evidence type="ECO:0000256" key="4">
    <source>
        <dbReference type="ARBA" id="ARBA00022679"/>
    </source>
</evidence>
<dbReference type="Pfam" id="PF01040">
    <property type="entry name" value="UbiA"/>
    <property type="match status" value="1"/>
</dbReference>
<feature type="transmembrane region" description="Helical" evidence="14">
    <location>
        <begin position="403"/>
        <end position="427"/>
    </location>
</feature>
<evidence type="ECO:0000256" key="7">
    <source>
        <dbReference type="ARBA" id="ARBA00022989"/>
    </source>
</evidence>
<comment type="caution">
    <text evidence="15">The sequence shown here is derived from an EMBL/GenBank/DDBJ whole genome shotgun (WGS) entry which is preliminary data.</text>
</comment>
<dbReference type="InterPro" id="IPR006369">
    <property type="entry name" value="Protohaem_IX_farnesylTrfase"/>
</dbReference>
<evidence type="ECO:0000256" key="9">
    <source>
        <dbReference type="ARBA" id="ARBA00023133"/>
    </source>
</evidence>
<accession>A0A4U7APT4</accession>
<evidence type="ECO:0000256" key="2">
    <source>
        <dbReference type="ARBA" id="ARBA00004225"/>
    </source>
</evidence>
<evidence type="ECO:0000256" key="3">
    <source>
        <dbReference type="ARBA" id="ARBA00016335"/>
    </source>
</evidence>
<sequence>MRGVTLSARSIAVSIQPSICLRCTPHLERTVPRTLTRTITSSSRRHQTAAPALGNRYFFANDRRETGTERSSSFRGTGSEERVAASIARDQALSNATKADPASVESISQDTVSHPRPRRRDRLKTAAALSADGMPAPLPLDASSALSALATSAPPLSLKRRALAYLSLSKPRLATLIVLTTTASYSLYPVPSLLSVSATQTPSLSTLTLAFLTTGTFATVASANALNMLFEPAHDAKMSRTRNRPLVRGLLSPRSALLFAVLTGLAGTGILWVGVNPTTAVLGATNIGLYAFVYTPMKRLSVVNTWVGAVVGAIPPLMGWTAAGGHYLTTSSATAGDPERSTLQSLVDEASALLFTPDATGGWLLAALLFAWQFPHFNALSYPIRHEYKNAGYKMMVSFYPKLNARVALRYSAVMFPICVGLTYVGITDKGFLMTSTVANGWMLREAWRFWKTGGGETPQAAKAARGLFWASVWHLPLVLIFAMAQKEGLWSGIWRGLVGEEEEVWDDDEVEESSM</sequence>
<dbReference type="GO" id="GO:0006784">
    <property type="term" value="P:heme A biosynthetic process"/>
    <property type="evidence" value="ECO:0007669"/>
    <property type="project" value="TreeGrafter"/>
</dbReference>
<dbReference type="PANTHER" id="PTHR43448:SF2">
    <property type="entry name" value="PROTOHEME IX FARNESYLTRANSFERASE, MITOCHONDRIAL"/>
    <property type="match status" value="1"/>
</dbReference>
<feature type="region of interest" description="Disordered" evidence="13">
    <location>
        <begin position="94"/>
        <end position="121"/>
    </location>
</feature>
<evidence type="ECO:0000313" key="16">
    <source>
        <dbReference type="Proteomes" id="UP000308133"/>
    </source>
</evidence>
<evidence type="ECO:0000256" key="6">
    <source>
        <dbReference type="ARBA" id="ARBA00022946"/>
    </source>
</evidence>
<dbReference type="Gene3D" id="1.10.357.140">
    <property type="entry name" value="UbiA prenyltransferase"/>
    <property type="match status" value="1"/>
</dbReference>
<feature type="transmembrane region" description="Helical" evidence="14">
    <location>
        <begin position="302"/>
        <end position="323"/>
    </location>
</feature>
<dbReference type="CDD" id="cd13957">
    <property type="entry name" value="PT_UbiA_Cox10"/>
    <property type="match status" value="1"/>
</dbReference>
<keyword evidence="5 14" id="KW-0812">Transmembrane</keyword>
<evidence type="ECO:0000256" key="14">
    <source>
        <dbReference type="SAM" id="Phobius"/>
    </source>
</evidence>
<dbReference type="GO" id="GO:0031966">
    <property type="term" value="C:mitochondrial membrane"/>
    <property type="evidence" value="ECO:0007669"/>
    <property type="project" value="UniProtKB-SubCell"/>
</dbReference>
<feature type="region of interest" description="Disordered" evidence="13">
    <location>
        <begin position="37"/>
        <end position="81"/>
    </location>
</feature>
<feature type="transmembrane region" description="Helical" evidence="14">
    <location>
        <begin position="171"/>
        <end position="188"/>
    </location>
</feature>